<protein>
    <submittedName>
        <fullName evidence="2">Aspartyl/Asparaginyl beta-hydroxylase</fullName>
    </submittedName>
</protein>
<dbReference type="OrthoDB" id="1441538at2"/>
<dbReference type="InterPro" id="IPR007803">
    <property type="entry name" value="Asp/Arg/Pro-Hydrxlase"/>
</dbReference>
<evidence type="ECO:0000313" key="3">
    <source>
        <dbReference type="Proteomes" id="UP000186917"/>
    </source>
</evidence>
<organism evidence="2 3">
    <name type="scientific">Filimonas lacunae</name>
    <dbReference type="NCBI Taxonomy" id="477680"/>
    <lineage>
        <taxon>Bacteria</taxon>
        <taxon>Pseudomonadati</taxon>
        <taxon>Bacteroidota</taxon>
        <taxon>Chitinophagia</taxon>
        <taxon>Chitinophagales</taxon>
        <taxon>Chitinophagaceae</taxon>
        <taxon>Filimonas</taxon>
    </lineage>
</organism>
<accession>A0A173M9V5</accession>
<proteinExistence type="predicted"/>
<dbReference type="Gene3D" id="2.60.120.330">
    <property type="entry name" value="B-lactam Antibiotic, Isopenicillin N Synthase, Chain"/>
    <property type="match status" value="1"/>
</dbReference>
<reference evidence="3" key="1">
    <citation type="submission" date="2017-01" db="EMBL/GenBank/DDBJ databases">
        <authorList>
            <person name="Varghese N."/>
            <person name="Submissions S."/>
        </authorList>
    </citation>
    <scope>NUCLEOTIDE SEQUENCE [LARGE SCALE GENOMIC DNA]</scope>
    <source>
        <strain evidence="3">DSM 21054</strain>
    </source>
</reference>
<dbReference type="RefSeq" id="WP_076381641.1">
    <property type="nucleotide sequence ID" value="NZ_AP017422.1"/>
</dbReference>
<dbReference type="InterPro" id="IPR027443">
    <property type="entry name" value="IPNS-like_sf"/>
</dbReference>
<dbReference type="EMBL" id="FTOR01000010">
    <property type="protein sequence ID" value="SIT31023.1"/>
    <property type="molecule type" value="Genomic_DNA"/>
</dbReference>
<keyword evidence="3" id="KW-1185">Reference proteome</keyword>
<dbReference type="Pfam" id="PF05118">
    <property type="entry name" value="Asp_Arg_Hydrox"/>
    <property type="match status" value="1"/>
</dbReference>
<evidence type="ECO:0000313" key="2">
    <source>
        <dbReference type="EMBL" id="SIT31023.1"/>
    </source>
</evidence>
<dbReference type="SUPFAM" id="SSF51197">
    <property type="entry name" value="Clavaminate synthase-like"/>
    <property type="match status" value="1"/>
</dbReference>
<dbReference type="AlphaFoldDB" id="A0A173M9V5"/>
<dbReference type="Proteomes" id="UP000186917">
    <property type="component" value="Unassembled WGS sequence"/>
</dbReference>
<gene>
    <name evidence="2" type="ORF">SAMN05421788_11052</name>
</gene>
<dbReference type="KEGG" id="fln:FLA_0310"/>
<sequence>MIRFAHVPLPADIHLIQQEVLKLATQWKPHHNTYHYVGDWNVVSLRSPGGSAQNIIADITHVGQEYTDTPLMESCPAIHSFVASLQCSVMSVRLLNLKSGALIKPHRDHELCFESGEARLHIPVFTNDKVCFYCEQDIIPMQEGQCWYINANLTHSVENNGPSDRIHLVIDCVVNDWIKELFARAQKSEGIDNSRIENTLATIAALRTHRSAQTDALANALEAQLKSLS</sequence>
<evidence type="ECO:0000259" key="1">
    <source>
        <dbReference type="Pfam" id="PF05118"/>
    </source>
</evidence>
<feature type="domain" description="Aspartyl/asparaginy/proline hydroxylase" evidence="1">
    <location>
        <begin position="13"/>
        <end position="172"/>
    </location>
</feature>
<name>A0A173M9V5_9BACT</name>
<dbReference type="STRING" id="477680.SAMN05421788_11052"/>